<evidence type="ECO:0000259" key="7">
    <source>
        <dbReference type="PROSITE" id="PS50891"/>
    </source>
</evidence>
<keyword evidence="4" id="KW-0539">Nucleus</keyword>
<dbReference type="PROSITE" id="PS00036">
    <property type="entry name" value="BZIP_BASIC"/>
    <property type="match status" value="1"/>
</dbReference>
<dbReference type="AlphaFoldDB" id="A0A7J7CBA7"/>
<dbReference type="Pfam" id="PF00170">
    <property type="entry name" value="bZIP_1"/>
    <property type="match status" value="1"/>
</dbReference>
<reference evidence="8 9" key="1">
    <citation type="journal article" date="2020" name="Nat. Commun.">
        <title>Genome of Tripterygium wilfordii and identification of cytochrome P450 involved in triptolide biosynthesis.</title>
        <authorList>
            <person name="Tu L."/>
            <person name="Su P."/>
            <person name="Zhang Z."/>
            <person name="Gao L."/>
            <person name="Wang J."/>
            <person name="Hu T."/>
            <person name="Zhou J."/>
            <person name="Zhang Y."/>
            <person name="Zhao Y."/>
            <person name="Liu Y."/>
            <person name="Song Y."/>
            <person name="Tong Y."/>
            <person name="Lu Y."/>
            <person name="Yang J."/>
            <person name="Xu C."/>
            <person name="Jia M."/>
            <person name="Peters R.J."/>
            <person name="Huang L."/>
            <person name="Gao W."/>
        </authorList>
    </citation>
    <scope>NUCLEOTIDE SEQUENCE [LARGE SCALE GENOMIC DNA]</scope>
    <source>
        <strain evidence="9">cv. XIE 37</strain>
        <tissue evidence="8">Leaf</tissue>
    </source>
</reference>
<dbReference type="CDD" id="cd14703">
    <property type="entry name" value="bZIP_plant_RF2"/>
    <property type="match status" value="1"/>
</dbReference>
<dbReference type="SMART" id="SM00338">
    <property type="entry name" value="BRLZ"/>
    <property type="match status" value="1"/>
</dbReference>
<dbReference type="Pfam" id="PF03195">
    <property type="entry name" value="LOB"/>
    <property type="match status" value="1"/>
</dbReference>
<sequence length="707" mass="78896">MMLRNSDNNENNGAEGAATQPACAACKHQRKRCKRECILAPHFPADKTKEFQAVHKVFGVSNLGKLMSCVREVDRKKASESFIWEANCRLQDPALGPQGEYLKVCEELKKYKKLCEDLSRTVQLHRTTTLPGGVIGWNGTNGMGNGIMNSNNNAFSYNNDTGNNLMVDLSSYGFHSHYVQNPDKVLKQQKDVVGPIVVPYQQPQQQNSVNTGYHQQFYLPAGQYGSVNAKTMDDERYYASKVIKCKDGSKSFARDRLNDNFCDCVDGTDEPGTSACPAGKFYCRNVGSTPRFIFSSRVNDLICDCCDGSDEYDGHMKCPNTCFVGGNLEYKAGNYISTISDLGSNDIPEFKTGVILPDYIPKVKGLKIIIIVQMAQLPPKIPNWPDFSHQRVASMGALPHDNATTTTTQNPSWVDEFLDFSTTRRGTHQRSISDSIAFLEAPMVDECRSGGGGAPHPPGNSDHNHHHHEFDKFDDEQFMSMFNDDDLSNAVAATASSNPSSSSDRNSINDEKEPTPSDQKHQIRVAESDEMQSQDESETLGFGNNSISAPETSSNDRIIDPKRVKRILANRQSAQRSRVRKLQYVSVLERSVTSLQSEVSVLSPRVAFLDHQRLLLNVDNSSLKQRIVALAQDKIFKDAHQEALKREIERLRQVYNEQNLKKMETGAPISSSPATESKPHNTDQKDQQQLLQVIRLQSDECIFSEVD</sequence>
<dbReference type="InParanoid" id="A0A7J7CBA7"/>
<gene>
    <name evidence="8" type="ORF">HS088_TW18G00076</name>
</gene>
<dbReference type="InterPro" id="IPR046347">
    <property type="entry name" value="bZIP_sf"/>
</dbReference>
<comment type="caution">
    <text evidence="8">The sequence shown here is derived from an EMBL/GenBank/DDBJ whole genome shotgun (WGS) entry which is preliminary data.</text>
</comment>
<feature type="compositionally biased region" description="Basic and acidic residues" evidence="5">
    <location>
        <begin position="507"/>
        <end position="527"/>
    </location>
</feature>
<dbReference type="PROSITE" id="PS50891">
    <property type="entry name" value="LOB"/>
    <property type="match status" value="1"/>
</dbReference>
<dbReference type="GO" id="GO:0005634">
    <property type="term" value="C:nucleus"/>
    <property type="evidence" value="ECO:0007669"/>
    <property type="project" value="TreeGrafter"/>
</dbReference>
<feature type="region of interest" description="Disordered" evidence="5">
    <location>
        <begin position="446"/>
        <end position="468"/>
    </location>
</feature>
<feature type="domain" description="BZIP" evidence="6">
    <location>
        <begin position="560"/>
        <end position="623"/>
    </location>
</feature>
<dbReference type="PROSITE" id="PS50217">
    <property type="entry name" value="BZIP"/>
    <property type="match status" value="1"/>
</dbReference>
<dbReference type="InterPro" id="IPR044759">
    <property type="entry name" value="bZIP_RF2"/>
</dbReference>
<dbReference type="Gene3D" id="1.20.5.170">
    <property type="match status" value="1"/>
</dbReference>
<evidence type="ECO:0000259" key="6">
    <source>
        <dbReference type="PROSITE" id="PS50217"/>
    </source>
</evidence>
<dbReference type="PANTHER" id="PTHR46391">
    <property type="entry name" value="BASIC LEUCINE ZIPPER 34"/>
    <property type="match status" value="1"/>
</dbReference>
<evidence type="ECO:0000256" key="5">
    <source>
        <dbReference type="SAM" id="MobiDB-lite"/>
    </source>
</evidence>
<keyword evidence="2" id="KW-0805">Transcription regulation</keyword>
<evidence type="ECO:0000256" key="4">
    <source>
        <dbReference type="ARBA" id="ARBA00023242"/>
    </source>
</evidence>
<evidence type="ECO:0000256" key="3">
    <source>
        <dbReference type="ARBA" id="ARBA00023163"/>
    </source>
</evidence>
<dbReference type="Pfam" id="PF12999">
    <property type="entry name" value="PRKCSH-like"/>
    <property type="match status" value="1"/>
</dbReference>
<feature type="compositionally biased region" description="Polar residues" evidence="5">
    <location>
        <begin position="542"/>
        <end position="556"/>
    </location>
</feature>
<dbReference type="InterPro" id="IPR052483">
    <property type="entry name" value="bZIP_transcription_regulators"/>
</dbReference>
<feature type="region of interest" description="Disordered" evidence="5">
    <location>
        <begin position="662"/>
        <end position="689"/>
    </location>
</feature>
<organism evidence="8 9">
    <name type="scientific">Tripterygium wilfordii</name>
    <name type="common">Thunder God vine</name>
    <dbReference type="NCBI Taxonomy" id="458696"/>
    <lineage>
        <taxon>Eukaryota</taxon>
        <taxon>Viridiplantae</taxon>
        <taxon>Streptophyta</taxon>
        <taxon>Embryophyta</taxon>
        <taxon>Tracheophyta</taxon>
        <taxon>Spermatophyta</taxon>
        <taxon>Magnoliopsida</taxon>
        <taxon>eudicotyledons</taxon>
        <taxon>Gunneridae</taxon>
        <taxon>Pentapetalae</taxon>
        <taxon>rosids</taxon>
        <taxon>fabids</taxon>
        <taxon>Celastrales</taxon>
        <taxon>Celastraceae</taxon>
        <taxon>Tripterygium</taxon>
    </lineage>
</organism>
<dbReference type="SUPFAM" id="SSF57959">
    <property type="entry name" value="Leucine zipper domain"/>
    <property type="match status" value="1"/>
</dbReference>
<evidence type="ECO:0000256" key="1">
    <source>
        <dbReference type="ARBA" id="ARBA00005474"/>
    </source>
</evidence>
<evidence type="ECO:0000313" key="9">
    <source>
        <dbReference type="Proteomes" id="UP000593562"/>
    </source>
</evidence>
<dbReference type="GO" id="GO:0045893">
    <property type="term" value="P:positive regulation of DNA-templated transcription"/>
    <property type="evidence" value="ECO:0007669"/>
    <property type="project" value="TreeGrafter"/>
</dbReference>
<dbReference type="GO" id="GO:0003677">
    <property type="term" value="F:DNA binding"/>
    <property type="evidence" value="ECO:0007669"/>
    <property type="project" value="TreeGrafter"/>
</dbReference>
<accession>A0A7J7CBA7</accession>
<dbReference type="PANTHER" id="PTHR46391:SF20">
    <property type="entry name" value="BASIC LEUCINE ZIPPER 61"/>
    <property type="match status" value="1"/>
</dbReference>
<dbReference type="InterPro" id="IPR028146">
    <property type="entry name" value="PRKCSH_N"/>
</dbReference>
<feature type="domain" description="LOB" evidence="7">
    <location>
        <begin position="21"/>
        <end position="122"/>
    </location>
</feature>
<dbReference type="GO" id="GO:0003700">
    <property type="term" value="F:DNA-binding transcription factor activity"/>
    <property type="evidence" value="ECO:0007669"/>
    <property type="project" value="InterPro"/>
</dbReference>
<evidence type="ECO:0000256" key="2">
    <source>
        <dbReference type="ARBA" id="ARBA00023015"/>
    </source>
</evidence>
<protein>
    <submittedName>
        <fullName evidence="8">Basic leucine zipper 61-like</fullName>
    </submittedName>
</protein>
<name>A0A7J7CBA7_TRIWF</name>
<comment type="similarity">
    <text evidence="1">Belongs to the LOB domain-containing protein family.</text>
</comment>
<dbReference type="Proteomes" id="UP000593562">
    <property type="component" value="Unassembled WGS sequence"/>
</dbReference>
<dbReference type="EMBL" id="JAAARO010000018">
    <property type="protein sequence ID" value="KAF5731399.1"/>
    <property type="molecule type" value="Genomic_DNA"/>
</dbReference>
<feature type="compositionally biased region" description="Basic and acidic residues" evidence="5">
    <location>
        <begin position="677"/>
        <end position="686"/>
    </location>
</feature>
<dbReference type="InterPro" id="IPR004827">
    <property type="entry name" value="bZIP"/>
</dbReference>
<dbReference type="InterPro" id="IPR004883">
    <property type="entry name" value="LOB"/>
</dbReference>
<feature type="compositionally biased region" description="Acidic residues" evidence="5">
    <location>
        <begin position="528"/>
        <end position="538"/>
    </location>
</feature>
<keyword evidence="9" id="KW-1185">Reference proteome</keyword>
<proteinExistence type="inferred from homology"/>
<keyword evidence="3" id="KW-0804">Transcription</keyword>
<evidence type="ECO:0000313" key="8">
    <source>
        <dbReference type="EMBL" id="KAF5731399.1"/>
    </source>
</evidence>
<dbReference type="FunFam" id="1.20.5.170:FF:000086">
    <property type="entry name" value="Transcription factor VIP1"/>
    <property type="match status" value="1"/>
</dbReference>
<feature type="compositionally biased region" description="Low complexity" evidence="5">
    <location>
        <begin position="493"/>
        <end position="506"/>
    </location>
</feature>
<feature type="region of interest" description="Disordered" evidence="5">
    <location>
        <begin position="493"/>
        <end position="560"/>
    </location>
</feature>